<evidence type="ECO:0000313" key="1">
    <source>
        <dbReference type="EMBL" id="TWT82853.1"/>
    </source>
</evidence>
<dbReference type="EMBL" id="SJPJ01000001">
    <property type="protein sequence ID" value="TWT82853.1"/>
    <property type="molecule type" value="Genomic_DNA"/>
</dbReference>
<keyword evidence="2" id="KW-1185">Reference proteome</keyword>
<sequence>MGRAKRADEANGICHLIKRANRPAIISEKDADYEASERILTAKALRSLGQRDLEQYAMISMNLGPDVSRRLCVANECLFQWQQGFPFAAMH</sequence>
<dbReference type="AlphaFoldDB" id="A0A5C5Z8K0"/>
<gene>
    <name evidence="1" type="ORF">CA13_43160</name>
</gene>
<dbReference type="Proteomes" id="UP000315010">
    <property type="component" value="Unassembled WGS sequence"/>
</dbReference>
<proteinExistence type="predicted"/>
<comment type="caution">
    <text evidence="1">The sequence shown here is derived from an EMBL/GenBank/DDBJ whole genome shotgun (WGS) entry which is preliminary data.</text>
</comment>
<organism evidence="1 2">
    <name type="scientific">Novipirellula herctigrandis</name>
    <dbReference type="NCBI Taxonomy" id="2527986"/>
    <lineage>
        <taxon>Bacteria</taxon>
        <taxon>Pseudomonadati</taxon>
        <taxon>Planctomycetota</taxon>
        <taxon>Planctomycetia</taxon>
        <taxon>Pirellulales</taxon>
        <taxon>Pirellulaceae</taxon>
        <taxon>Novipirellula</taxon>
    </lineage>
</organism>
<dbReference type="OrthoDB" id="9798104at2"/>
<name>A0A5C5Z8K0_9BACT</name>
<evidence type="ECO:0000313" key="2">
    <source>
        <dbReference type="Proteomes" id="UP000315010"/>
    </source>
</evidence>
<reference evidence="1 2" key="1">
    <citation type="submission" date="2019-02" db="EMBL/GenBank/DDBJ databases">
        <title>Deep-cultivation of Planctomycetes and their phenomic and genomic characterization uncovers novel biology.</title>
        <authorList>
            <person name="Wiegand S."/>
            <person name="Jogler M."/>
            <person name="Boedeker C."/>
            <person name="Pinto D."/>
            <person name="Vollmers J."/>
            <person name="Rivas-Marin E."/>
            <person name="Kohn T."/>
            <person name="Peeters S.H."/>
            <person name="Heuer A."/>
            <person name="Rast P."/>
            <person name="Oberbeckmann S."/>
            <person name="Bunk B."/>
            <person name="Jeske O."/>
            <person name="Meyerdierks A."/>
            <person name="Storesund J.E."/>
            <person name="Kallscheuer N."/>
            <person name="Luecker S."/>
            <person name="Lage O.M."/>
            <person name="Pohl T."/>
            <person name="Merkel B.J."/>
            <person name="Hornburger P."/>
            <person name="Mueller R.-W."/>
            <person name="Bruemmer F."/>
            <person name="Labrenz M."/>
            <person name="Spormann A.M."/>
            <person name="Op Den Camp H."/>
            <person name="Overmann J."/>
            <person name="Amann R."/>
            <person name="Jetten M.S.M."/>
            <person name="Mascher T."/>
            <person name="Medema M.H."/>
            <person name="Devos D.P."/>
            <person name="Kaster A.-K."/>
            <person name="Ovreas L."/>
            <person name="Rohde M."/>
            <person name="Galperin M.Y."/>
            <person name="Jogler C."/>
        </authorList>
    </citation>
    <scope>NUCLEOTIDE SEQUENCE [LARGE SCALE GENOMIC DNA]</scope>
    <source>
        <strain evidence="1 2">CA13</strain>
    </source>
</reference>
<dbReference type="RefSeq" id="WP_146399621.1">
    <property type="nucleotide sequence ID" value="NZ_SJPJ01000001.1"/>
</dbReference>
<accession>A0A5C5Z8K0</accession>
<protein>
    <submittedName>
        <fullName evidence="1">Uncharacterized protein</fullName>
    </submittedName>
</protein>